<dbReference type="Pfam" id="PF08000">
    <property type="entry name" value="bPH_1"/>
    <property type="match status" value="1"/>
</dbReference>
<dbReference type="EMBL" id="JBDIMF010000001">
    <property type="protein sequence ID" value="MEN2786000.1"/>
    <property type="molecule type" value="Genomic_DNA"/>
</dbReference>
<evidence type="ECO:0000259" key="1">
    <source>
        <dbReference type="Pfam" id="PF08000"/>
    </source>
</evidence>
<name>A0ABU9XQA1_9SPHN</name>
<dbReference type="PANTHER" id="PTHR35796:SF3">
    <property type="entry name" value="BHLH DOMAIN-CONTAINING PROTEIN"/>
    <property type="match status" value="1"/>
</dbReference>
<proteinExistence type="predicted"/>
<dbReference type="PANTHER" id="PTHR35796">
    <property type="entry name" value="HYPOTHETICAL CYTOSOLIC PROTEIN"/>
    <property type="match status" value="1"/>
</dbReference>
<dbReference type="RefSeq" id="WP_345863678.1">
    <property type="nucleotide sequence ID" value="NZ_JBDIMF010000001.1"/>
</dbReference>
<keyword evidence="3" id="KW-1185">Reference proteome</keyword>
<dbReference type="SUPFAM" id="SSF50729">
    <property type="entry name" value="PH domain-like"/>
    <property type="match status" value="1"/>
</dbReference>
<dbReference type="CDD" id="cd13225">
    <property type="entry name" value="PH-like_bacteria"/>
    <property type="match status" value="1"/>
</dbReference>
<accession>A0ABU9XQA1</accession>
<protein>
    <submittedName>
        <fullName evidence="2">PH domain-containing protein</fullName>
    </submittedName>
</protein>
<reference evidence="2 3" key="1">
    <citation type="submission" date="2024-05" db="EMBL/GenBank/DDBJ databases">
        <authorList>
            <person name="Liu Q."/>
            <person name="Xin Y.-H."/>
        </authorList>
    </citation>
    <scope>NUCLEOTIDE SEQUENCE [LARGE SCALE GENOMIC DNA]</scope>
    <source>
        <strain evidence="2 3">CGMCC 1.15349</strain>
    </source>
</reference>
<gene>
    <name evidence="2" type="ORF">ABC969_06130</name>
</gene>
<organism evidence="2 3">
    <name type="scientific">Sphingomonas qilianensis</name>
    <dbReference type="NCBI Taxonomy" id="1736690"/>
    <lineage>
        <taxon>Bacteria</taxon>
        <taxon>Pseudomonadati</taxon>
        <taxon>Pseudomonadota</taxon>
        <taxon>Alphaproteobacteria</taxon>
        <taxon>Sphingomonadales</taxon>
        <taxon>Sphingomonadaceae</taxon>
        <taxon>Sphingomonas</taxon>
    </lineage>
</organism>
<dbReference type="Proteomes" id="UP001404104">
    <property type="component" value="Unassembled WGS sequence"/>
</dbReference>
<dbReference type="Gene3D" id="2.30.29.50">
    <property type="entry name" value="Bacterial Pleckstrin homology domain"/>
    <property type="match status" value="1"/>
</dbReference>
<evidence type="ECO:0000313" key="2">
    <source>
        <dbReference type="EMBL" id="MEN2786000.1"/>
    </source>
</evidence>
<sequence length="119" mass="13342">MGLLNATAADPRELIDKHGDALTDGETVYFAFKALRDYIAFTNWRVLYINVQGLTGSKRDYLTVPYRSITAFSIETAGTFDLDAELSIYLSGHDGIQFKVGRNTDVRSLQSFLAQKLDR</sequence>
<comment type="caution">
    <text evidence="2">The sequence shown here is derived from an EMBL/GenBank/DDBJ whole genome shotgun (WGS) entry which is preliminary data.</text>
</comment>
<dbReference type="InterPro" id="IPR012544">
    <property type="entry name" value="PHb"/>
</dbReference>
<dbReference type="InterPro" id="IPR037063">
    <property type="entry name" value="PHb_sf"/>
</dbReference>
<evidence type="ECO:0000313" key="3">
    <source>
        <dbReference type="Proteomes" id="UP001404104"/>
    </source>
</evidence>
<feature type="domain" description="Bacterial Pleckstrin homology" evidence="1">
    <location>
        <begin position="3"/>
        <end position="115"/>
    </location>
</feature>